<dbReference type="Proteomes" id="UP001174691">
    <property type="component" value="Unassembled WGS sequence"/>
</dbReference>
<dbReference type="Pfam" id="PF10186">
    <property type="entry name" value="ATG14"/>
    <property type="match status" value="1"/>
</dbReference>
<evidence type="ECO:0000256" key="1">
    <source>
        <dbReference type="ARBA" id="ARBA00009574"/>
    </source>
</evidence>
<comment type="caution">
    <text evidence="4">The sequence shown here is derived from an EMBL/GenBank/DDBJ whole genome shotgun (WGS) entry which is preliminary data.</text>
</comment>
<keyword evidence="5" id="KW-1185">Reference proteome</keyword>
<evidence type="ECO:0000313" key="4">
    <source>
        <dbReference type="EMBL" id="KAJ9129380.1"/>
    </source>
</evidence>
<comment type="similarity">
    <text evidence="1">Belongs to the ATG14 family.</text>
</comment>
<gene>
    <name evidence="4" type="ORF">NKR19_g10398</name>
</gene>
<dbReference type="GO" id="GO:0032991">
    <property type="term" value="C:protein-containing complex"/>
    <property type="evidence" value="ECO:0007669"/>
    <property type="project" value="UniProtKB-ARBA"/>
</dbReference>
<accession>A0AA38R7D0</accession>
<dbReference type="AlphaFoldDB" id="A0AA38R7D0"/>
<proteinExistence type="inferred from homology"/>
<evidence type="ECO:0000256" key="2">
    <source>
        <dbReference type="ARBA" id="ARBA00013807"/>
    </source>
</evidence>
<evidence type="ECO:0000256" key="3">
    <source>
        <dbReference type="ARBA" id="ARBA00023054"/>
    </source>
</evidence>
<dbReference type="EMBL" id="JANBVN010000357">
    <property type="protein sequence ID" value="KAJ9129380.1"/>
    <property type="molecule type" value="Genomic_DNA"/>
</dbReference>
<evidence type="ECO:0000313" key="5">
    <source>
        <dbReference type="Proteomes" id="UP001174691"/>
    </source>
</evidence>
<sequence>MDRIHCDICHRAHHGTKLPFLCVVDARNRLYQGRVQYATALIRNENLEQQVNALISSAQDDSERIASSDKVRVAKWKSEQAAAVDRTAQIIVQADKLKAEVDTARKEIKNRKDVLSRRKS</sequence>
<protein>
    <recommendedName>
        <fullName evidence="2">Autophagy-related protein 14</fullName>
    </recommendedName>
</protein>
<organism evidence="4 5">
    <name type="scientific">Coniochaeta hoffmannii</name>
    <dbReference type="NCBI Taxonomy" id="91930"/>
    <lineage>
        <taxon>Eukaryota</taxon>
        <taxon>Fungi</taxon>
        <taxon>Dikarya</taxon>
        <taxon>Ascomycota</taxon>
        <taxon>Pezizomycotina</taxon>
        <taxon>Sordariomycetes</taxon>
        <taxon>Sordariomycetidae</taxon>
        <taxon>Coniochaetales</taxon>
        <taxon>Coniochaetaceae</taxon>
        <taxon>Coniochaeta</taxon>
    </lineage>
</organism>
<dbReference type="GO" id="GO:0005737">
    <property type="term" value="C:cytoplasm"/>
    <property type="evidence" value="ECO:0007669"/>
    <property type="project" value="UniProtKB-ARBA"/>
</dbReference>
<name>A0AA38R7D0_9PEZI</name>
<dbReference type="InterPro" id="IPR018791">
    <property type="entry name" value="UV_resistance/autophagy_Atg14"/>
</dbReference>
<keyword evidence="3" id="KW-0175">Coiled coil</keyword>
<reference evidence="4" key="1">
    <citation type="submission" date="2022-07" db="EMBL/GenBank/DDBJ databases">
        <title>Fungi with potential for degradation of polypropylene.</title>
        <authorList>
            <person name="Gostincar C."/>
        </authorList>
    </citation>
    <scope>NUCLEOTIDE SEQUENCE</scope>
    <source>
        <strain evidence="4">EXF-13287</strain>
    </source>
</reference>
<feature type="non-terminal residue" evidence="4">
    <location>
        <position position="120"/>
    </location>
</feature>